<dbReference type="EMBL" id="CAJZBQ010000060">
    <property type="protein sequence ID" value="CAG9334953.1"/>
    <property type="molecule type" value="Genomic_DNA"/>
</dbReference>
<comment type="caution">
    <text evidence="1">The sequence shown here is derived from an EMBL/GenBank/DDBJ whole genome shotgun (WGS) entry which is preliminary data.</text>
</comment>
<gene>
    <name evidence="1" type="ORF">BSTOLATCC_MIC62534</name>
</gene>
<organism evidence="1 2">
    <name type="scientific">Blepharisma stoltei</name>
    <dbReference type="NCBI Taxonomy" id="1481888"/>
    <lineage>
        <taxon>Eukaryota</taxon>
        <taxon>Sar</taxon>
        <taxon>Alveolata</taxon>
        <taxon>Ciliophora</taxon>
        <taxon>Postciliodesmatophora</taxon>
        <taxon>Heterotrichea</taxon>
        <taxon>Heterotrichida</taxon>
        <taxon>Blepharismidae</taxon>
        <taxon>Blepharisma</taxon>
    </lineage>
</organism>
<evidence type="ECO:0000313" key="2">
    <source>
        <dbReference type="Proteomes" id="UP001162131"/>
    </source>
</evidence>
<dbReference type="AlphaFoldDB" id="A0AAU9KDI1"/>
<evidence type="ECO:0000313" key="1">
    <source>
        <dbReference type="EMBL" id="CAG9334953.1"/>
    </source>
</evidence>
<sequence>MSSYPSFEEGGICYIACEELFEYYNNSRFYCYRGCDFAKGRVNVPKLRKEAESMCKRMTAEAMETQVDLDKIKDLRVSPFLDPDCPENIYKACLSGIRRQRW</sequence>
<dbReference type="Proteomes" id="UP001162131">
    <property type="component" value="Unassembled WGS sequence"/>
</dbReference>
<keyword evidence="2" id="KW-1185">Reference proteome</keyword>
<name>A0AAU9KDI1_9CILI</name>
<accession>A0AAU9KDI1</accession>
<proteinExistence type="predicted"/>
<reference evidence="1" key="1">
    <citation type="submission" date="2021-09" db="EMBL/GenBank/DDBJ databases">
        <authorList>
            <consortium name="AG Swart"/>
            <person name="Singh M."/>
            <person name="Singh A."/>
            <person name="Seah K."/>
            <person name="Emmerich C."/>
        </authorList>
    </citation>
    <scope>NUCLEOTIDE SEQUENCE</scope>
    <source>
        <strain evidence="1">ATCC30299</strain>
    </source>
</reference>
<protein>
    <submittedName>
        <fullName evidence="1">Uncharacterized protein</fullName>
    </submittedName>
</protein>